<evidence type="ECO:0000313" key="9">
    <source>
        <dbReference type="EMBL" id="KGK98559.1"/>
    </source>
</evidence>
<dbReference type="EMBL" id="JRHO01000013">
    <property type="protein sequence ID" value="KGK98559.1"/>
    <property type="molecule type" value="Genomic_DNA"/>
</dbReference>
<accession>A0A099T0X7</accession>
<feature type="domain" description="Aminotransferase class I/classII large" evidence="8">
    <location>
        <begin position="30"/>
        <end position="375"/>
    </location>
</feature>
<dbReference type="Gene3D" id="3.90.1150.10">
    <property type="entry name" value="Aspartate Aminotransferase, domain 1"/>
    <property type="match status" value="1"/>
</dbReference>
<name>A0A099T0X7_METMT</name>
<comment type="caution">
    <text evidence="9">The sequence shown here is derived from an EMBL/GenBank/DDBJ whole genome shotgun (WGS) entry which is preliminary data.</text>
</comment>
<dbReference type="InterPro" id="IPR004838">
    <property type="entry name" value="NHTrfase_class1_PyrdxlP-BS"/>
</dbReference>
<dbReference type="InterPro" id="IPR015424">
    <property type="entry name" value="PyrdxlP-dep_Trfase"/>
</dbReference>
<comment type="subunit">
    <text evidence="3">Homodimer.</text>
</comment>
<keyword evidence="4 7" id="KW-0032">Aminotransferase</keyword>
<dbReference type="GO" id="GO:0008483">
    <property type="term" value="F:transaminase activity"/>
    <property type="evidence" value="ECO:0007669"/>
    <property type="project" value="UniProtKB-KW"/>
</dbReference>
<dbReference type="FunFam" id="3.40.640.10:FF:000033">
    <property type="entry name" value="Aspartate aminotransferase"/>
    <property type="match status" value="1"/>
</dbReference>
<dbReference type="InterPro" id="IPR004839">
    <property type="entry name" value="Aminotransferase_I/II_large"/>
</dbReference>
<dbReference type="EC" id="2.6.1.-" evidence="7"/>
<evidence type="ECO:0000313" key="10">
    <source>
        <dbReference type="Proteomes" id="UP000029859"/>
    </source>
</evidence>
<comment type="cofactor">
    <cofactor evidence="1 7">
        <name>pyridoxal 5'-phosphate</name>
        <dbReference type="ChEBI" id="CHEBI:597326"/>
    </cofactor>
</comment>
<evidence type="ECO:0000256" key="3">
    <source>
        <dbReference type="ARBA" id="ARBA00011738"/>
    </source>
</evidence>
<reference evidence="9 10" key="1">
    <citation type="submission" date="2014-09" db="EMBL/GenBank/DDBJ databases">
        <title>Draft genome sequence of an obligately methylotrophic methanogen, Methanococcoides methylutens, isolated from marine sediment.</title>
        <authorList>
            <person name="Guan Y."/>
            <person name="Ngugi D.K."/>
            <person name="Blom J."/>
            <person name="Ali S."/>
            <person name="Ferry J.G."/>
            <person name="Stingl U."/>
        </authorList>
    </citation>
    <scope>NUCLEOTIDE SEQUENCE [LARGE SCALE GENOMIC DNA]</scope>
    <source>
        <strain evidence="9 10">DSM 2657</strain>
    </source>
</reference>
<keyword evidence="5 7" id="KW-0808">Transferase</keyword>
<dbReference type="GO" id="GO:0006520">
    <property type="term" value="P:amino acid metabolic process"/>
    <property type="evidence" value="ECO:0007669"/>
    <property type="project" value="InterPro"/>
</dbReference>
<evidence type="ECO:0000256" key="1">
    <source>
        <dbReference type="ARBA" id="ARBA00001933"/>
    </source>
</evidence>
<evidence type="ECO:0000256" key="4">
    <source>
        <dbReference type="ARBA" id="ARBA00022576"/>
    </source>
</evidence>
<dbReference type="InterPro" id="IPR050596">
    <property type="entry name" value="AspAT/PAT-like"/>
</dbReference>
<evidence type="ECO:0000256" key="7">
    <source>
        <dbReference type="RuleBase" id="RU000481"/>
    </source>
</evidence>
<evidence type="ECO:0000259" key="8">
    <source>
        <dbReference type="Pfam" id="PF00155"/>
    </source>
</evidence>
<dbReference type="GO" id="GO:0030170">
    <property type="term" value="F:pyridoxal phosphate binding"/>
    <property type="evidence" value="ECO:0007669"/>
    <property type="project" value="InterPro"/>
</dbReference>
<dbReference type="RefSeq" id="WP_048194293.1">
    <property type="nucleotide sequence ID" value="NZ_CAAGSM010000010.1"/>
</dbReference>
<keyword evidence="10" id="KW-1185">Reference proteome</keyword>
<dbReference type="Gene3D" id="3.40.640.10">
    <property type="entry name" value="Type I PLP-dependent aspartate aminotransferase-like (Major domain)"/>
    <property type="match status" value="1"/>
</dbReference>
<dbReference type="PANTHER" id="PTHR46383">
    <property type="entry name" value="ASPARTATE AMINOTRANSFERASE"/>
    <property type="match status" value="1"/>
</dbReference>
<evidence type="ECO:0000256" key="6">
    <source>
        <dbReference type="ARBA" id="ARBA00022898"/>
    </source>
</evidence>
<evidence type="ECO:0000256" key="5">
    <source>
        <dbReference type="ARBA" id="ARBA00022679"/>
    </source>
</evidence>
<dbReference type="PROSITE" id="PS00105">
    <property type="entry name" value="AA_TRANSFER_CLASS_1"/>
    <property type="match status" value="1"/>
</dbReference>
<dbReference type="PANTHER" id="PTHR46383:SF1">
    <property type="entry name" value="ASPARTATE AMINOTRANSFERASE"/>
    <property type="match status" value="1"/>
</dbReference>
<dbReference type="CDD" id="cd00609">
    <property type="entry name" value="AAT_like"/>
    <property type="match status" value="1"/>
</dbReference>
<dbReference type="Pfam" id="PF00155">
    <property type="entry name" value="Aminotran_1_2"/>
    <property type="match status" value="1"/>
</dbReference>
<keyword evidence="6" id="KW-0663">Pyridoxal phosphate</keyword>
<dbReference type="AlphaFoldDB" id="A0A099T0X7"/>
<proteinExistence type="inferred from homology"/>
<gene>
    <name evidence="9" type="ORF">LI82_06695</name>
</gene>
<dbReference type="InterPro" id="IPR015421">
    <property type="entry name" value="PyrdxlP-dep_Trfase_major"/>
</dbReference>
<evidence type="ECO:0000256" key="2">
    <source>
        <dbReference type="ARBA" id="ARBA00007441"/>
    </source>
</evidence>
<dbReference type="Proteomes" id="UP000029859">
    <property type="component" value="Unassembled WGS sequence"/>
</dbReference>
<protein>
    <recommendedName>
        <fullName evidence="7">Aminotransferase</fullName>
        <ecNumber evidence="7">2.6.1.-</ecNumber>
    </recommendedName>
</protein>
<organism evidence="9 10">
    <name type="scientific">Methanococcoides methylutens</name>
    <dbReference type="NCBI Taxonomy" id="2226"/>
    <lineage>
        <taxon>Archaea</taxon>
        <taxon>Methanobacteriati</taxon>
        <taxon>Methanobacteriota</taxon>
        <taxon>Stenosarchaea group</taxon>
        <taxon>Methanomicrobia</taxon>
        <taxon>Methanosarcinales</taxon>
        <taxon>Methanosarcinaceae</taxon>
        <taxon>Methanococcoides</taxon>
    </lineage>
</organism>
<dbReference type="OrthoDB" id="372018at2157"/>
<sequence>MPSSRLERVEESATIKIANAANKLKSEGIDIISFSLGEPDFDTPEHICKAAADAMYRGETHYAPSNGIPELREAIANKLVNENKLDLTPNDVLVTPGAKQAIFEIIMSVLDDNDEAILPDPSWVSYSPCIKFAGANPVWAPTDPDNGFMPYGIEELITDKTKLIIVNSPCNPTGGVYDKEMLKTVADLAIDHDLLVISDEIYEKIIYDKKHISMGSMDGMHDRTITVNGFSKAYAMTGWRLGYVAAIPELMSGFKKIHSHSVSSATTFAQFGGVAALEGPQEPVNNMITEFKARRDILIDGLNKIGFKCKKPDGAFYAFADVSAFGNGDEIADKLLQEAHVAVTPGSGFGASSKDFIRISYATSQERIREALQRIEDTLL</sequence>
<dbReference type="InterPro" id="IPR015422">
    <property type="entry name" value="PyrdxlP-dep_Trfase_small"/>
</dbReference>
<dbReference type="SUPFAM" id="SSF53383">
    <property type="entry name" value="PLP-dependent transferases"/>
    <property type="match status" value="1"/>
</dbReference>
<comment type="similarity">
    <text evidence="2 7">Belongs to the class-I pyridoxal-phosphate-dependent aminotransferase family.</text>
</comment>